<evidence type="ECO:0000313" key="7">
    <source>
        <dbReference type="Proteomes" id="UP000266272"/>
    </source>
</evidence>
<dbReference type="PANTHER" id="PTHR42978:SF5">
    <property type="entry name" value="METALLO-BETA-LACTAMASE DOMAIN-CONTAINING PROTEIN"/>
    <property type="match status" value="1"/>
</dbReference>
<dbReference type="AlphaFoldDB" id="A0A395NL73"/>
<dbReference type="Gene3D" id="3.60.15.10">
    <property type="entry name" value="Ribonuclease Z/Hydroxyacylglutathione hydrolase-like"/>
    <property type="match status" value="1"/>
</dbReference>
<dbReference type="STRING" id="490622.A0A395NL73"/>
<dbReference type="SMART" id="SM00849">
    <property type="entry name" value="Lactamase_B"/>
    <property type="match status" value="1"/>
</dbReference>
<protein>
    <submittedName>
        <fullName evidence="6">Metallo-beta-lactamase superfamily</fullName>
    </submittedName>
</protein>
<comment type="similarity">
    <text evidence="1">Belongs to the metallo-beta-lactamase superfamily.</text>
</comment>
<dbReference type="EMBL" id="PXOA01000333">
    <property type="protein sequence ID" value="RFU76633.1"/>
    <property type="molecule type" value="Genomic_DNA"/>
</dbReference>
<dbReference type="GO" id="GO:0046872">
    <property type="term" value="F:metal ion binding"/>
    <property type="evidence" value="ECO:0007669"/>
    <property type="project" value="UniProtKB-KW"/>
</dbReference>
<proteinExistence type="inferred from homology"/>
<evidence type="ECO:0000313" key="6">
    <source>
        <dbReference type="EMBL" id="RFU76633.1"/>
    </source>
</evidence>
<evidence type="ECO:0000256" key="3">
    <source>
        <dbReference type="ARBA" id="ARBA00022801"/>
    </source>
</evidence>
<keyword evidence="7" id="KW-1185">Reference proteome</keyword>
<evidence type="ECO:0000259" key="5">
    <source>
        <dbReference type="SMART" id="SM00849"/>
    </source>
</evidence>
<gene>
    <name evidence="6" type="ORF">TARUN_5572</name>
</gene>
<dbReference type="GO" id="GO:0016787">
    <property type="term" value="F:hydrolase activity"/>
    <property type="evidence" value="ECO:0007669"/>
    <property type="project" value="UniProtKB-KW"/>
</dbReference>
<evidence type="ECO:0000256" key="2">
    <source>
        <dbReference type="ARBA" id="ARBA00022723"/>
    </source>
</evidence>
<dbReference type="Proteomes" id="UP000266272">
    <property type="component" value="Unassembled WGS sequence"/>
</dbReference>
<keyword evidence="3" id="KW-0378">Hydrolase</keyword>
<dbReference type="CDD" id="cd07730">
    <property type="entry name" value="metallo-hydrolase-like_MBL-fold"/>
    <property type="match status" value="1"/>
</dbReference>
<dbReference type="SUPFAM" id="SSF56281">
    <property type="entry name" value="Metallo-hydrolase/oxidoreductase"/>
    <property type="match status" value="1"/>
</dbReference>
<evidence type="ECO:0000256" key="4">
    <source>
        <dbReference type="ARBA" id="ARBA00022833"/>
    </source>
</evidence>
<dbReference type="Pfam" id="PF00753">
    <property type="entry name" value="Lactamase_B"/>
    <property type="match status" value="1"/>
</dbReference>
<sequence length="420" mass="46432">MSLVQDSDSRRWLKAPSSENVVRVRLIDNTGNLCIPSDRFLEPSVKGQELLNAVGTCYLIENVRLQKKAVFDLGLRKDWWNLAPRARSSLALSAVGVKVDKDIPEILQSNGIPLSEIDDIIWSHAHLDHTGDPSLFPPTTTLNYGKRIATLKPGYPEQLDSVLLTSDFTGRRNNEIDFSQSALKIGGFTALDFYGDGSFYLIDTPGHAPGHLCGLARTTNSHNGQGRDTFVLLAGDSCHFCGVLRPNETYPFPTSEFPASALGVANSGDIKSFLKRHHHFSSSNDFSTESFERARTTPWCCVSTAEVNIHEDPALAQATANRLREEFDEAANVFVALAHDKTLLLNVDGRTVLPTLNTAPESDLNEWFERGWKGNLYWSWVSELGPNDSTGEVKAMEPHVVGFWKDGKQYESGAQIIGEI</sequence>
<name>A0A395NL73_TRIAR</name>
<keyword evidence="4" id="KW-0862">Zinc</keyword>
<reference evidence="6 7" key="1">
    <citation type="journal article" date="2018" name="PLoS Pathog.">
        <title>Evolution of structural diversity of trichothecenes, a family of toxins produced by plant pathogenic and entomopathogenic fungi.</title>
        <authorList>
            <person name="Proctor R.H."/>
            <person name="McCormick S.P."/>
            <person name="Kim H.S."/>
            <person name="Cardoza R.E."/>
            <person name="Stanley A.M."/>
            <person name="Lindo L."/>
            <person name="Kelly A."/>
            <person name="Brown D.W."/>
            <person name="Lee T."/>
            <person name="Vaughan M.M."/>
            <person name="Alexander N.J."/>
            <person name="Busman M."/>
            <person name="Gutierrez S."/>
        </authorList>
    </citation>
    <scope>NUCLEOTIDE SEQUENCE [LARGE SCALE GENOMIC DNA]</scope>
    <source>
        <strain evidence="6 7">IBT 40837</strain>
    </source>
</reference>
<dbReference type="InterPro" id="IPR001279">
    <property type="entry name" value="Metallo-B-lactamas"/>
</dbReference>
<accession>A0A395NL73</accession>
<comment type="caution">
    <text evidence="6">The sequence shown here is derived from an EMBL/GenBank/DDBJ whole genome shotgun (WGS) entry which is preliminary data.</text>
</comment>
<organism evidence="6 7">
    <name type="scientific">Trichoderma arundinaceum</name>
    <dbReference type="NCBI Taxonomy" id="490622"/>
    <lineage>
        <taxon>Eukaryota</taxon>
        <taxon>Fungi</taxon>
        <taxon>Dikarya</taxon>
        <taxon>Ascomycota</taxon>
        <taxon>Pezizomycotina</taxon>
        <taxon>Sordariomycetes</taxon>
        <taxon>Hypocreomycetidae</taxon>
        <taxon>Hypocreales</taxon>
        <taxon>Hypocreaceae</taxon>
        <taxon>Trichoderma</taxon>
    </lineage>
</organism>
<keyword evidence="2" id="KW-0479">Metal-binding</keyword>
<dbReference type="OrthoDB" id="10250730at2759"/>
<evidence type="ECO:0000256" key="1">
    <source>
        <dbReference type="ARBA" id="ARBA00007749"/>
    </source>
</evidence>
<dbReference type="InterPro" id="IPR036866">
    <property type="entry name" value="RibonucZ/Hydroxyglut_hydro"/>
</dbReference>
<dbReference type="PANTHER" id="PTHR42978">
    <property type="entry name" value="QUORUM-QUENCHING LACTONASE YTNP-RELATED-RELATED"/>
    <property type="match status" value="1"/>
</dbReference>
<feature type="domain" description="Metallo-beta-lactamase" evidence="5">
    <location>
        <begin position="54"/>
        <end position="277"/>
    </location>
</feature>
<dbReference type="InterPro" id="IPR051013">
    <property type="entry name" value="MBL_superfamily_lactonases"/>
</dbReference>